<dbReference type="EMBL" id="LJQA01000847">
    <property type="protein sequence ID" value="KPW81422.1"/>
    <property type="molecule type" value="Genomic_DNA"/>
</dbReference>
<evidence type="ECO:0000313" key="3">
    <source>
        <dbReference type="EMBL" id="KPW81422.1"/>
    </source>
</evidence>
<accession>A0A0N8R0K2</accession>
<organism evidence="3 4">
    <name type="scientific">Pseudomonas syringae pv. cerasicola</name>
    <dbReference type="NCBI Taxonomy" id="264451"/>
    <lineage>
        <taxon>Bacteria</taxon>
        <taxon>Pseudomonadati</taxon>
        <taxon>Pseudomonadota</taxon>
        <taxon>Gammaproteobacteria</taxon>
        <taxon>Pseudomonadales</taxon>
        <taxon>Pseudomonadaceae</taxon>
        <taxon>Pseudomonas</taxon>
        <taxon>Pseudomonas syringae</taxon>
    </lineage>
</organism>
<proteinExistence type="predicted"/>
<evidence type="ECO:0000313" key="4">
    <source>
        <dbReference type="Proteomes" id="UP000050356"/>
    </source>
</evidence>
<protein>
    <submittedName>
        <fullName evidence="3">Prophage PSPPH01, DNA circulation protein</fullName>
    </submittedName>
</protein>
<sequence>MSTWRDSLLPASFRGVGFFIEKAVVPAGRKGQLHEFPQRDEPYFESLGKQSKVHTLTGFIVGPDCFEQRDRLLQALEQEGAGELVHPWLGRVQVQVGECGVTHNLSEGGLVRLDLKFYPANPLKFPVSTLNTRRQLLGASESLLDSALRRYRSVMATVDAVRINIQALRSALSGVFATIQRQFVPFMAIYSDVTALVHSLVNAPLTVSTLFTTFFASFDGDSQRARRASGTSSSGSSVTGSSASASASGNSGGTSNSIASRSSGNGGASSVETVDYRSVISEATQQAEAVSGINLVSQGSGRDTSVTAQATANLVQDALLVKVARIVASMPIATTVTPLNVVPSLDQQVTQALQRVDVPVADDVIELRDTLSSAIWEASLKADPEHYLALNTLRQALIRHLNAVAASGVRLVDMKVSEPLPALVLAYRRFGDASRAQEMVQRNRLAHPGFVPPGTLKIAQE</sequence>
<dbReference type="RefSeq" id="WP_005758015.1">
    <property type="nucleotide sequence ID" value="NZ_LIIG01000102.1"/>
</dbReference>
<evidence type="ECO:0000256" key="1">
    <source>
        <dbReference type="SAM" id="MobiDB-lite"/>
    </source>
</evidence>
<name>A0A0N8R0K2_PSESX</name>
<dbReference type="Pfam" id="PF07157">
    <property type="entry name" value="DNA_circ_N"/>
    <property type="match status" value="1"/>
</dbReference>
<dbReference type="Proteomes" id="UP000050356">
    <property type="component" value="Unassembled WGS sequence"/>
</dbReference>
<dbReference type="PATRIC" id="fig|264451.4.peg.4166"/>
<gene>
    <name evidence="3" type="ORF">ALO50_03013</name>
</gene>
<reference evidence="3 4" key="1">
    <citation type="submission" date="2015-09" db="EMBL/GenBank/DDBJ databases">
        <title>Genome announcement of multiple Pseudomonas syringae strains.</title>
        <authorList>
            <person name="Thakur S."/>
            <person name="Wang P.W."/>
            <person name="Gong Y."/>
            <person name="Weir B.S."/>
            <person name="Guttman D.S."/>
        </authorList>
    </citation>
    <scope>NUCLEOTIDE SEQUENCE [LARGE SCALE GENOMIC DNA]</scope>
    <source>
        <strain evidence="3 4">ICMP17524</strain>
    </source>
</reference>
<comment type="caution">
    <text evidence="3">The sequence shown here is derived from an EMBL/GenBank/DDBJ whole genome shotgun (WGS) entry which is preliminary data.</text>
</comment>
<dbReference type="GeneID" id="69861634"/>
<evidence type="ECO:0000259" key="2">
    <source>
        <dbReference type="Pfam" id="PF07157"/>
    </source>
</evidence>
<feature type="compositionally biased region" description="Low complexity" evidence="1">
    <location>
        <begin position="228"/>
        <end position="263"/>
    </location>
</feature>
<feature type="region of interest" description="Disordered" evidence="1">
    <location>
        <begin position="225"/>
        <end position="269"/>
    </location>
</feature>
<dbReference type="InterPro" id="IPR009826">
    <property type="entry name" value="DNA_circ_N"/>
</dbReference>
<dbReference type="AlphaFoldDB" id="A0A0N8R0K2"/>
<feature type="domain" description="DNA circulation N-terminal" evidence="2">
    <location>
        <begin position="8"/>
        <end position="94"/>
    </location>
</feature>